<sequence length="202" mass="23512">MPRHWSSPPAVGRDASQQSSQPNNSASHEDETEQRQARSERDSWTLNTTKEKGKTDEDKRLKRASDRLAWPAEEPRGRSKTSEDRQEDALVERLRNRDRSADRPLIYKQLFQPTIRRRESRGSKNRRSSSAQRQLEEDKKNSTSEIDEFVAVELAERDGPSRQRKHAITRAPRLQRRASSKDRKSGAKTDRNDQFDDIIDNF</sequence>
<reference evidence="4" key="3">
    <citation type="submission" date="2025-04" db="UniProtKB">
        <authorList>
            <consortium name="RefSeq"/>
        </authorList>
    </citation>
    <scope>IDENTIFICATION</scope>
    <source>
        <strain evidence="4">CBS 304.34</strain>
    </source>
</reference>
<feature type="compositionally biased region" description="Low complexity" evidence="1">
    <location>
        <begin position="15"/>
        <end position="26"/>
    </location>
</feature>
<evidence type="ECO:0000313" key="3">
    <source>
        <dbReference type="Proteomes" id="UP000504636"/>
    </source>
</evidence>
<dbReference type="Proteomes" id="UP000504636">
    <property type="component" value="Unplaced"/>
</dbReference>
<evidence type="ECO:0000313" key="4">
    <source>
        <dbReference type="RefSeq" id="XP_033576792.1"/>
    </source>
</evidence>
<evidence type="ECO:0000256" key="1">
    <source>
        <dbReference type="SAM" id="MobiDB-lite"/>
    </source>
</evidence>
<feature type="compositionally biased region" description="Basic and acidic residues" evidence="1">
    <location>
        <begin position="179"/>
        <end position="194"/>
    </location>
</feature>
<dbReference type="AlphaFoldDB" id="A0A6A6YMQ3"/>
<feature type="compositionally biased region" description="Basic and acidic residues" evidence="1">
    <location>
        <begin position="27"/>
        <end position="66"/>
    </location>
</feature>
<feature type="region of interest" description="Disordered" evidence="1">
    <location>
        <begin position="1"/>
        <end position="202"/>
    </location>
</feature>
<feature type="compositionally biased region" description="Basic and acidic residues" evidence="1">
    <location>
        <begin position="73"/>
        <end position="102"/>
    </location>
</feature>
<dbReference type="EMBL" id="MU003701">
    <property type="protein sequence ID" value="KAF2809828.1"/>
    <property type="molecule type" value="Genomic_DNA"/>
</dbReference>
<name>A0A6A6YMQ3_9PEZI</name>
<reference evidence="4" key="2">
    <citation type="submission" date="2020-04" db="EMBL/GenBank/DDBJ databases">
        <authorList>
            <consortium name="NCBI Genome Project"/>
        </authorList>
    </citation>
    <scope>NUCLEOTIDE SEQUENCE</scope>
    <source>
        <strain evidence="4">CBS 304.34</strain>
    </source>
</reference>
<keyword evidence="3" id="KW-1185">Reference proteome</keyword>
<reference evidence="2 4" key="1">
    <citation type="journal article" date="2020" name="Stud. Mycol.">
        <title>101 Dothideomycetes genomes: a test case for predicting lifestyles and emergence of pathogens.</title>
        <authorList>
            <person name="Haridas S."/>
            <person name="Albert R."/>
            <person name="Binder M."/>
            <person name="Bloem J."/>
            <person name="Labutti K."/>
            <person name="Salamov A."/>
            <person name="Andreopoulos B."/>
            <person name="Baker S."/>
            <person name="Barry K."/>
            <person name="Bills G."/>
            <person name="Bluhm B."/>
            <person name="Cannon C."/>
            <person name="Castanera R."/>
            <person name="Culley D."/>
            <person name="Daum C."/>
            <person name="Ezra D."/>
            <person name="Gonzalez J."/>
            <person name="Henrissat B."/>
            <person name="Kuo A."/>
            <person name="Liang C."/>
            <person name="Lipzen A."/>
            <person name="Lutzoni F."/>
            <person name="Magnuson J."/>
            <person name="Mondo S."/>
            <person name="Nolan M."/>
            <person name="Ohm R."/>
            <person name="Pangilinan J."/>
            <person name="Park H.-J."/>
            <person name="Ramirez L."/>
            <person name="Alfaro M."/>
            <person name="Sun H."/>
            <person name="Tritt A."/>
            <person name="Yoshinaga Y."/>
            <person name="Zwiers L.-H."/>
            <person name="Turgeon B."/>
            <person name="Goodwin S."/>
            <person name="Spatafora J."/>
            <person name="Crous P."/>
            <person name="Grigoriev I."/>
        </authorList>
    </citation>
    <scope>NUCLEOTIDE SEQUENCE</scope>
    <source>
        <strain evidence="2 4">CBS 304.34</strain>
    </source>
</reference>
<dbReference type="RefSeq" id="XP_033576792.1">
    <property type="nucleotide sequence ID" value="XM_033725592.1"/>
</dbReference>
<gene>
    <name evidence="2 4" type="ORF">BDZ99DRAFT_521143</name>
</gene>
<accession>A0A6A6YMQ3</accession>
<proteinExistence type="predicted"/>
<feature type="compositionally biased region" description="Basic residues" evidence="1">
    <location>
        <begin position="162"/>
        <end position="178"/>
    </location>
</feature>
<protein>
    <submittedName>
        <fullName evidence="2 4">Uncharacterized protein</fullName>
    </submittedName>
</protein>
<evidence type="ECO:0000313" key="2">
    <source>
        <dbReference type="EMBL" id="KAF2809828.1"/>
    </source>
</evidence>
<organism evidence="2">
    <name type="scientific">Mytilinidion resinicola</name>
    <dbReference type="NCBI Taxonomy" id="574789"/>
    <lineage>
        <taxon>Eukaryota</taxon>
        <taxon>Fungi</taxon>
        <taxon>Dikarya</taxon>
        <taxon>Ascomycota</taxon>
        <taxon>Pezizomycotina</taxon>
        <taxon>Dothideomycetes</taxon>
        <taxon>Pleosporomycetidae</taxon>
        <taxon>Mytilinidiales</taxon>
        <taxon>Mytilinidiaceae</taxon>
        <taxon>Mytilinidion</taxon>
    </lineage>
</organism>
<dbReference type="GeneID" id="54466485"/>